<evidence type="ECO:0000259" key="4">
    <source>
        <dbReference type="PROSITE" id="PS50043"/>
    </source>
</evidence>
<evidence type="ECO:0000313" key="5">
    <source>
        <dbReference type="EMBL" id="MBB5868765.1"/>
    </source>
</evidence>
<dbReference type="PRINTS" id="PR00038">
    <property type="entry name" value="HTHLUXR"/>
</dbReference>
<feature type="domain" description="HTH luxR-type" evidence="4">
    <location>
        <begin position="1"/>
        <end position="64"/>
    </location>
</feature>
<keyword evidence="3" id="KW-0804">Transcription</keyword>
<keyword evidence="2 5" id="KW-0238">DNA-binding</keyword>
<keyword evidence="6" id="KW-1185">Reference proteome</keyword>
<dbReference type="InterPro" id="IPR036388">
    <property type="entry name" value="WH-like_DNA-bd_sf"/>
</dbReference>
<organism evidence="5 6">
    <name type="scientific">Allocatelliglobosispora scoriae</name>
    <dbReference type="NCBI Taxonomy" id="643052"/>
    <lineage>
        <taxon>Bacteria</taxon>
        <taxon>Bacillati</taxon>
        <taxon>Actinomycetota</taxon>
        <taxon>Actinomycetes</taxon>
        <taxon>Micromonosporales</taxon>
        <taxon>Micromonosporaceae</taxon>
        <taxon>Allocatelliglobosispora</taxon>
    </lineage>
</organism>
<proteinExistence type="predicted"/>
<sequence>MQQTRPSPQETEILRLMRSGLSYDKIAARLHLSESTVERRVRDLMRRSGARSPFALGVLCVQLDWLPPLTVDG</sequence>
<dbReference type="Proteomes" id="UP000587527">
    <property type="component" value="Unassembled WGS sequence"/>
</dbReference>
<dbReference type="EMBL" id="JACHMN010000002">
    <property type="protein sequence ID" value="MBB5868765.1"/>
    <property type="molecule type" value="Genomic_DNA"/>
</dbReference>
<dbReference type="PANTHER" id="PTHR44688:SF16">
    <property type="entry name" value="DNA-BINDING TRANSCRIPTIONAL ACTIVATOR DEVR_DOSR"/>
    <property type="match status" value="1"/>
</dbReference>
<dbReference type="CDD" id="cd06170">
    <property type="entry name" value="LuxR_C_like"/>
    <property type="match status" value="1"/>
</dbReference>
<dbReference type="InterPro" id="IPR016032">
    <property type="entry name" value="Sig_transdc_resp-reg_C-effctor"/>
</dbReference>
<evidence type="ECO:0000256" key="3">
    <source>
        <dbReference type="ARBA" id="ARBA00023163"/>
    </source>
</evidence>
<evidence type="ECO:0000313" key="6">
    <source>
        <dbReference type="Proteomes" id="UP000587527"/>
    </source>
</evidence>
<dbReference type="Gene3D" id="1.10.10.10">
    <property type="entry name" value="Winged helix-like DNA-binding domain superfamily/Winged helix DNA-binding domain"/>
    <property type="match status" value="1"/>
</dbReference>
<comment type="caution">
    <text evidence="5">The sequence shown here is derived from an EMBL/GenBank/DDBJ whole genome shotgun (WGS) entry which is preliminary data.</text>
</comment>
<dbReference type="RefSeq" id="WP_184834943.1">
    <property type="nucleotide sequence ID" value="NZ_JACHMN010000002.1"/>
</dbReference>
<dbReference type="PANTHER" id="PTHR44688">
    <property type="entry name" value="DNA-BINDING TRANSCRIPTIONAL ACTIVATOR DEVR_DOSR"/>
    <property type="match status" value="1"/>
</dbReference>
<accession>A0A841BM76</accession>
<keyword evidence="1" id="KW-0805">Transcription regulation</keyword>
<dbReference type="SUPFAM" id="SSF46894">
    <property type="entry name" value="C-terminal effector domain of the bipartite response regulators"/>
    <property type="match status" value="1"/>
</dbReference>
<name>A0A841BM76_9ACTN</name>
<protein>
    <submittedName>
        <fullName evidence="5">DNA-binding NarL/FixJ family response regulator</fullName>
    </submittedName>
</protein>
<dbReference type="InterPro" id="IPR000792">
    <property type="entry name" value="Tscrpt_reg_LuxR_C"/>
</dbReference>
<dbReference type="SMART" id="SM00421">
    <property type="entry name" value="HTH_LUXR"/>
    <property type="match status" value="1"/>
</dbReference>
<dbReference type="Pfam" id="PF00196">
    <property type="entry name" value="GerE"/>
    <property type="match status" value="1"/>
</dbReference>
<gene>
    <name evidence="5" type="ORF">F4553_002144</name>
</gene>
<evidence type="ECO:0000256" key="1">
    <source>
        <dbReference type="ARBA" id="ARBA00023015"/>
    </source>
</evidence>
<reference evidence="5 6" key="1">
    <citation type="submission" date="2020-08" db="EMBL/GenBank/DDBJ databases">
        <title>Sequencing the genomes of 1000 actinobacteria strains.</title>
        <authorList>
            <person name="Klenk H.-P."/>
        </authorList>
    </citation>
    <scope>NUCLEOTIDE SEQUENCE [LARGE SCALE GENOMIC DNA]</scope>
    <source>
        <strain evidence="5 6">DSM 45362</strain>
    </source>
</reference>
<evidence type="ECO:0000256" key="2">
    <source>
        <dbReference type="ARBA" id="ARBA00023125"/>
    </source>
</evidence>
<dbReference type="GO" id="GO:0006355">
    <property type="term" value="P:regulation of DNA-templated transcription"/>
    <property type="evidence" value="ECO:0007669"/>
    <property type="project" value="InterPro"/>
</dbReference>
<dbReference type="AlphaFoldDB" id="A0A841BM76"/>
<dbReference type="PROSITE" id="PS50043">
    <property type="entry name" value="HTH_LUXR_2"/>
    <property type="match status" value="1"/>
</dbReference>
<dbReference type="GO" id="GO:0003677">
    <property type="term" value="F:DNA binding"/>
    <property type="evidence" value="ECO:0007669"/>
    <property type="project" value="UniProtKB-KW"/>
</dbReference>